<sequence length="191" mass="20973">MNLHGGGFIMGSAEMDNPWCPVIADRAQCIVVNVEYQLAPEHPFPAALHECYDVLKWLYEHPEELQIDRNALAIGGHSAGGNLATAACLLNIQRGNTLPIAYQVLDYPPLDLATDPAQKPAFEEAIPVELARLFNSFYLQGQDPHNPLVSPVFADRSSLAQMPPALVITAERDSLAQEAEQYAKKLKKKQG</sequence>
<evidence type="ECO:0000259" key="2">
    <source>
        <dbReference type="Pfam" id="PF07859"/>
    </source>
</evidence>
<evidence type="ECO:0000313" key="3">
    <source>
        <dbReference type="EMBL" id="BBP87346.1"/>
    </source>
</evidence>
<dbReference type="PANTHER" id="PTHR48081:SF8">
    <property type="entry name" value="ALPHA_BETA HYDROLASE FOLD-3 DOMAIN-CONTAINING PROTEIN-RELATED"/>
    <property type="match status" value="1"/>
</dbReference>
<organism evidence="3 4">
    <name type="scientific">Bacillus safensis</name>
    <dbReference type="NCBI Taxonomy" id="561879"/>
    <lineage>
        <taxon>Bacteria</taxon>
        <taxon>Bacillati</taxon>
        <taxon>Bacillota</taxon>
        <taxon>Bacilli</taxon>
        <taxon>Bacillales</taxon>
        <taxon>Bacillaceae</taxon>
        <taxon>Bacillus</taxon>
    </lineage>
</organism>
<accession>A0A5S9M750</accession>
<dbReference type="Gene3D" id="3.40.50.1820">
    <property type="entry name" value="alpha/beta hydrolase"/>
    <property type="match status" value="1"/>
</dbReference>
<feature type="domain" description="Alpha/beta hydrolase fold-3" evidence="2">
    <location>
        <begin position="2"/>
        <end position="189"/>
    </location>
</feature>
<dbReference type="AlphaFoldDB" id="A0A5S9M750"/>
<evidence type="ECO:0000256" key="1">
    <source>
        <dbReference type="ARBA" id="ARBA00022801"/>
    </source>
</evidence>
<dbReference type="PANTHER" id="PTHR48081">
    <property type="entry name" value="AB HYDROLASE SUPERFAMILY PROTEIN C4A8.06C"/>
    <property type="match status" value="1"/>
</dbReference>
<gene>
    <name evidence="3" type="ORF">BsIDN1_09640</name>
</gene>
<dbReference type="InterPro" id="IPR050300">
    <property type="entry name" value="GDXG_lipolytic_enzyme"/>
</dbReference>
<dbReference type="Proteomes" id="UP000464658">
    <property type="component" value="Chromosome"/>
</dbReference>
<dbReference type="GO" id="GO:0016787">
    <property type="term" value="F:hydrolase activity"/>
    <property type="evidence" value="ECO:0007669"/>
    <property type="project" value="UniProtKB-KW"/>
</dbReference>
<proteinExistence type="predicted"/>
<reference evidence="3 4" key="1">
    <citation type="submission" date="2019-12" db="EMBL/GenBank/DDBJ databases">
        <title>Full genome sequence of a Bacillus safensis strain isolated from commercially available natto in Indonesia.</title>
        <authorList>
            <person name="Yoshida M."/>
            <person name="Uomi M."/>
            <person name="Waturangi D."/>
            <person name="Ekaputri J.J."/>
            <person name="Setiamarga D.H.E."/>
        </authorList>
    </citation>
    <scope>NUCLEOTIDE SEQUENCE [LARGE SCALE GENOMIC DNA]</scope>
    <source>
        <strain evidence="3 4">IDN1</strain>
    </source>
</reference>
<dbReference type="InterPro" id="IPR013094">
    <property type="entry name" value="AB_hydrolase_3"/>
</dbReference>
<name>A0A5S9M750_BACIA</name>
<dbReference type="EMBL" id="AP021906">
    <property type="protein sequence ID" value="BBP87346.1"/>
    <property type="molecule type" value="Genomic_DNA"/>
</dbReference>
<keyword evidence="1" id="KW-0378">Hydrolase</keyword>
<protein>
    <recommendedName>
        <fullName evidence="2">Alpha/beta hydrolase fold-3 domain-containing protein</fullName>
    </recommendedName>
</protein>
<dbReference type="SUPFAM" id="SSF53474">
    <property type="entry name" value="alpha/beta-Hydrolases"/>
    <property type="match status" value="1"/>
</dbReference>
<evidence type="ECO:0000313" key="4">
    <source>
        <dbReference type="Proteomes" id="UP000464658"/>
    </source>
</evidence>
<dbReference type="InterPro" id="IPR029058">
    <property type="entry name" value="AB_hydrolase_fold"/>
</dbReference>
<dbReference type="Pfam" id="PF07859">
    <property type="entry name" value="Abhydrolase_3"/>
    <property type="match status" value="1"/>
</dbReference>